<proteinExistence type="predicted"/>
<feature type="domain" description="DUF1995" evidence="1">
    <location>
        <begin position="88"/>
        <end position="351"/>
    </location>
</feature>
<evidence type="ECO:0000313" key="2">
    <source>
        <dbReference type="EMBL" id="CAK9211504.1"/>
    </source>
</evidence>
<accession>A0ABP0U2P8</accession>
<keyword evidence="3" id="KW-1185">Reference proteome</keyword>
<dbReference type="PANTHER" id="PTHR34051">
    <property type="entry name" value="PROTEIN LOW PSII ACCUMULATION 3, CHLOROPLASTIC"/>
    <property type="match status" value="1"/>
</dbReference>
<protein>
    <recommendedName>
        <fullName evidence="1">DUF1995 domain-containing protein</fullName>
    </recommendedName>
</protein>
<dbReference type="InterPro" id="IPR018962">
    <property type="entry name" value="DUF1995"/>
</dbReference>
<reference evidence="2" key="1">
    <citation type="submission" date="2024-02" db="EMBL/GenBank/DDBJ databases">
        <authorList>
            <consortium name="ELIXIR-Norway"/>
            <consortium name="Elixir Norway"/>
        </authorList>
    </citation>
    <scope>NUCLEOTIDE SEQUENCE</scope>
</reference>
<sequence length="395" mass="43380">MAQVLRIAPTTTQLACAATPAAAAVVWHRNAILGAAAAVRRRHRRRRGNSTSPSLALRATFPRSVVRMEESSAAADSDAMLGVSVYKPASYEALISDAAKALIYALDDGHKRLEVDFPPLPSSVSGYKGASDEFIDANIQLAMTLARKLYETKGITSCLIFPDKPERRRASRIFRTALELSSGVSVGCLDDAPSGGAVKSFWGSVRGALDFDFGEDVEGKFQSSEAVGLYIVLNSSAAELPAVEHYANTSAQNTPLLLFNLETETLRADLGLLGFPTKDLHYRFLAQFLPVFYIRTRDYSKSIAVAPFILNYSGALFRQYPGPWQVMLKQADGSYACVAEGQERFTLGQTKQELLTSLGLQEEVGSAMEFFRRGYKVATWWEEDKEMEQSSAWRS</sequence>
<evidence type="ECO:0000259" key="1">
    <source>
        <dbReference type="Pfam" id="PF09353"/>
    </source>
</evidence>
<dbReference type="PANTHER" id="PTHR34051:SF2">
    <property type="entry name" value="PROTEIN LPA3"/>
    <property type="match status" value="1"/>
</dbReference>
<dbReference type="Proteomes" id="UP001497512">
    <property type="component" value="Chromosome 18"/>
</dbReference>
<name>A0ABP0U2P8_9BRYO</name>
<dbReference type="Pfam" id="PF09353">
    <property type="entry name" value="DUF1995"/>
    <property type="match status" value="1"/>
</dbReference>
<dbReference type="EMBL" id="OZ019910">
    <property type="protein sequence ID" value="CAK9211504.1"/>
    <property type="molecule type" value="Genomic_DNA"/>
</dbReference>
<dbReference type="InterPro" id="IPR044687">
    <property type="entry name" value="LPA3"/>
</dbReference>
<organism evidence="2 3">
    <name type="scientific">Sphagnum troendelagicum</name>
    <dbReference type="NCBI Taxonomy" id="128251"/>
    <lineage>
        <taxon>Eukaryota</taxon>
        <taxon>Viridiplantae</taxon>
        <taxon>Streptophyta</taxon>
        <taxon>Embryophyta</taxon>
        <taxon>Bryophyta</taxon>
        <taxon>Sphagnophytina</taxon>
        <taxon>Sphagnopsida</taxon>
        <taxon>Sphagnales</taxon>
        <taxon>Sphagnaceae</taxon>
        <taxon>Sphagnum</taxon>
    </lineage>
</organism>
<gene>
    <name evidence="2" type="ORF">CSSPTR1EN2_LOCUS10734</name>
</gene>
<evidence type="ECO:0000313" key="3">
    <source>
        <dbReference type="Proteomes" id="UP001497512"/>
    </source>
</evidence>